<comment type="caution">
    <text evidence="2">The sequence shown here is derived from an EMBL/GenBank/DDBJ whole genome shotgun (WGS) entry which is preliminary data.</text>
</comment>
<evidence type="ECO:0000313" key="2">
    <source>
        <dbReference type="EMBL" id="OAG37478.1"/>
    </source>
</evidence>
<dbReference type="AlphaFoldDB" id="A0A177EZQ8"/>
<accession>A0A177EZQ8</accession>
<dbReference type="GeneID" id="34603477"/>
<reference evidence="2 3" key="1">
    <citation type="submission" date="2016-03" db="EMBL/GenBank/DDBJ databases">
        <title>Draft genome sequence of the Fonsecaea monophora CBS 269.37.</title>
        <authorList>
            <person name="Bombassaro A."/>
            <person name="Vinicius W.A."/>
            <person name="De Hoog S."/>
            <person name="Sun J."/>
            <person name="Souza E.M."/>
            <person name="Raittz R.T."/>
            <person name="Costa F."/>
            <person name="Leao A.C."/>
            <person name="Tadra-Sfeir M.Z."/>
            <person name="Baura V."/>
            <person name="Balsanelli E."/>
            <person name="Pedrosa F.O."/>
            <person name="Moreno L.F."/>
            <person name="Steffens M.B."/>
            <person name="Xi L."/>
            <person name="Bocca A.L."/>
            <person name="Felipe M.S."/>
            <person name="Teixeira M."/>
            <person name="Telles Filho F.Q."/>
            <person name="Azevedo C.M."/>
            <person name="Gomes R."/>
            <person name="Vicente V.A."/>
        </authorList>
    </citation>
    <scope>NUCLEOTIDE SEQUENCE [LARGE SCALE GENOMIC DNA]</scope>
    <source>
        <strain evidence="2 3">CBS 269.37</strain>
    </source>
</reference>
<proteinExistence type="predicted"/>
<keyword evidence="3" id="KW-1185">Reference proteome</keyword>
<dbReference type="RefSeq" id="XP_022509430.1">
    <property type="nucleotide sequence ID" value="XM_022658277.1"/>
</dbReference>
<dbReference type="OrthoDB" id="4155503at2759"/>
<feature type="region of interest" description="Disordered" evidence="1">
    <location>
        <begin position="69"/>
        <end position="90"/>
    </location>
</feature>
<name>A0A177EZQ8_9EURO</name>
<evidence type="ECO:0000256" key="1">
    <source>
        <dbReference type="SAM" id="MobiDB-lite"/>
    </source>
</evidence>
<feature type="compositionally biased region" description="Polar residues" evidence="1">
    <location>
        <begin position="72"/>
        <end position="88"/>
    </location>
</feature>
<gene>
    <name evidence="2" type="ORF">AYO21_08332</name>
</gene>
<organism evidence="2 3">
    <name type="scientific">Fonsecaea monophora</name>
    <dbReference type="NCBI Taxonomy" id="254056"/>
    <lineage>
        <taxon>Eukaryota</taxon>
        <taxon>Fungi</taxon>
        <taxon>Dikarya</taxon>
        <taxon>Ascomycota</taxon>
        <taxon>Pezizomycotina</taxon>
        <taxon>Eurotiomycetes</taxon>
        <taxon>Chaetothyriomycetidae</taxon>
        <taxon>Chaetothyriales</taxon>
        <taxon>Herpotrichiellaceae</taxon>
        <taxon>Fonsecaea</taxon>
    </lineage>
</organism>
<sequence>MDARIRLKGANALPVLSAHPLERSPLTAFEGSHFGRNIAPDLARLQSPLQNPVSVAVYQPAVDAGILGHSIGQGSQTKGDPVQSQENPQAAEREWCWEEQGDVYRDDKQRFVLKVRVRPNVKTQSTAAKNPQVPKHRPNNNYLYQLDAGYDHIVKVVWTEIWDDPDDSSSMLIRREAVNLETNANKQNATASPTSEHSLVDQATKLNEMLTLVHYDKKTPTLKPLSASSSTKLALLTHTISEDRSGDSASVIRQLLSALRTQRVTNFTPVVSKRNTRGYAFVISTVNTWSKVGDKMIETKEVRPPFQRGISVAIKYEQPVLTGMTTFAKYLVCEKALDQLGYSYHKGDNGIIEVPECLPSSYIEEIVALSKIYSCITEPNEPAEMVVNAHHEIANHKVISCSRAWTEIASKDVHPKALLDMGISFRNQGSTITVIEEPLSSSKLIELFGRILAIREAERASQLSLSRLSRDGNATL</sequence>
<evidence type="ECO:0000313" key="3">
    <source>
        <dbReference type="Proteomes" id="UP000077002"/>
    </source>
</evidence>
<dbReference type="Proteomes" id="UP000077002">
    <property type="component" value="Unassembled WGS sequence"/>
</dbReference>
<dbReference type="EMBL" id="LVKK01000071">
    <property type="protein sequence ID" value="OAG37478.1"/>
    <property type="molecule type" value="Genomic_DNA"/>
</dbReference>
<protein>
    <submittedName>
        <fullName evidence="2">Uncharacterized protein</fullName>
    </submittedName>
</protein>